<reference evidence="2 3" key="1">
    <citation type="journal article" date="2021" name="Sci. Rep.">
        <title>Genome sequencing of the multicellular alga Astrephomene provides insights into convergent evolution of germ-soma differentiation.</title>
        <authorList>
            <person name="Yamashita S."/>
            <person name="Yamamoto K."/>
            <person name="Matsuzaki R."/>
            <person name="Suzuki S."/>
            <person name="Yamaguchi H."/>
            <person name="Hirooka S."/>
            <person name="Minakuchi Y."/>
            <person name="Miyagishima S."/>
            <person name="Kawachi M."/>
            <person name="Toyoda A."/>
            <person name="Nozaki H."/>
        </authorList>
    </citation>
    <scope>NUCLEOTIDE SEQUENCE [LARGE SCALE GENOMIC DNA]</scope>
    <source>
        <strain evidence="2 3">NIES-4017</strain>
    </source>
</reference>
<gene>
    <name evidence="2" type="ORF">Agub_g15878</name>
</gene>
<proteinExistence type="predicted"/>
<keyword evidence="3" id="KW-1185">Reference proteome</keyword>
<feature type="region of interest" description="Disordered" evidence="1">
    <location>
        <begin position="17"/>
        <end position="60"/>
    </location>
</feature>
<sequence length="130" mass="13070">ELLVGVEDLLVAPLEDPAATSEAGSAARSGADATTTGAPQAAAASGSSSEGTPLRTQQGRVLVLSTTSRPTALDSLLVGCLGRNEKLLVASPDADQREAFLVGRLIAEGAALGVEQVDRLVRYGSRGGIG</sequence>
<comment type="caution">
    <text evidence="2">The sequence shown here is derived from an EMBL/GenBank/DDBJ whole genome shotgun (WGS) entry which is preliminary data.</text>
</comment>
<evidence type="ECO:0000313" key="3">
    <source>
        <dbReference type="Proteomes" id="UP001054857"/>
    </source>
</evidence>
<accession>A0AAD3E3R4</accession>
<dbReference type="AlphaFoldDB" id="A0AAD3E3R4"/>
<feature type="non-terminal residue" evidence="2">
    <location>
        <position position="130"/>
    </location>
</feature>
<organism evidence="2 3">
    <name type="scientific">Astrephomene gubernaculifera</name>
    <dbReference type="NCBI Taxonomy" id="47775"/>
    <lineage>
        <taxon>Eukaryota</taxon>
        <taxon>Viridiplantae</taxon>
        <taxon>Chlorophyta</taxon>
        <taxon>core chlorophytes</taxon>
        <taxon>Chlorophyceae</taxon>
        <taxon>CS clade</taxon>
        <taxon>Chlamydomonadales</taxon>
        <taxon>Astrephomenaceae</taxon>
        <taxon>Astrephomene</taxon>
    </lineage>
</organism>
<evidence type="ECO:0000313" key="2">
    <source>
        <dbReference type="EMBL" id="GFR53156.1"/>
    </source>
</evidence>
<dbReference type="EMBL" id="BMAR01000094">
    <property type="protein sequence ID" value="GFR53156.1"/>
    <property type="molecule type" value="Genomic_DNA"/>
</dbReference>
<dbReference type="Proteomes" id="UP001054857">
    <property type="component" value="Unassembled WGS sequence"/>
</dbReference>
<feature type="compositionally biased region" description="Low complexity" evidence="1">
    <location>
        <begin position="30"/>
        <end position="52"/>
    </location>
</feature>
<name>A0AAD3E3R4_9CHLO</name>
<evidence type="ECO:0000256" key="1">
    <source>
        <dbReference type="SAM" id="MobiDB-lite"/>
    </source>
</evidence>
<feature type="non-terminal residue" evidence="2">
    <location>
        <position position="1"/>
    </location>
</feature>
<protein>
    <submittedName>
        <fullName evidence="2">Uncharacterized protein</fullName>
    </submittedName>
</protein>